<feature type="compositionally biased region" description="Basic and acidic residues" evidence="1">
    <location>
        <begin position="12"/>
        <end position="32"/>
    </location>
</feature>
<evidence type="ECO:0000313" key="2">
    <source>
        <dbReference type="EMBL" id="SBP75853.1"/>
    </source>
</evidence>
<organism evidence="2">
    <name type="scientific">Nothobranchius kadleci</name>
    <name type="common">African annual killifish</name>
    <dbReference type="NCBI Taxonomy" id="1051664"/>
    <lineage>
        <taxon>Eukaryota</taxon>
        <taxon>Metazoa</taxon>
        <taxon>Chordata</taxon>
        <taxon>Craniata</taxon>
        <taxon>Vertebrata</taxon>
        <taxon>Euteleostomi</taxon>
        <taxon>Actinopterygii</taxon>
        <taxon>Neopterygii</taxon>
        <taxon>Teleostei</taxon>
        <taxon>Neoteleostei</taxon>
        <taxon>Acanthomorphata</taxon>
        <taxon>Ovalentaria</taxon>
        <taxon>Atherinomorphae</taxon>
        <taxon>Cyprinodontiformes</taxon>
        <taxon>Nothobranchiidae</taxon>
        <taxon>Nothobranchius</taxon>
    </lineage>
</organism>
<proteinExistence type="predicted"/>
<dbReference type="EMBL" id="HADZ01011912">
    <property type="protein sequence ID" value="SBP75853.1"/>
    <property type="molecule type" value="Transcribed_RNA"/>
</dbReference>
<evidence type="ECO:0000256" key="1">
    <source>
        <dbReference type="SAM" id="MobiDB-lite"/>
    </source>
</evidence>
<protein>
    <submittedName>
        <fullName evidence="2">ATPase family, AAA domain containing 1a</fullName>
    </submittedName>
</protein>
<reference evidence="2" key="2">
    <citation type="submission" date="2016-06" db="EMBL/GenBank/DDBJ databases">
        <title>The genome of a short-lived fish provides insights into sex chromosome evolution and the genetic control of aging.</title>
        <authorList>
            <person name="Reichwald K."/>
            <person name="Felder M."/>
            <person name="Petzold A."/>
            <person name="Koch P."/>
            <person name="Groth M."/>
            <person name="Platzer M."/>
        </authorList>
    </citation>
    <scope>NUCLEOTIDE SEQUENCE</scope>
    <source>
        <tissue evidence="2">Brain</tissue>
    </source>
</reference>
<accession>A0A1A8C9U1</accession>
<feature type="non-terminal residue" evidence="2">
    <location>
        <position position="1"/>
    </location>
</feature>
<name>A0A1A8C9U1_NOTKA</name>
<dbReference type="AlphaFoldDB" id="A0A1A8C9U1"/>
<sequence>HGKDQEALDNLRGPEDSAEEDRVSSQALKHQE</sequence>
<reference evidence="2" key="1">
    <citation type="submission" date="2016-05" db="EMBL/GenBank/DDBJ databases">
        <authorList>
            <person name="Lavstsen T."/>
            <person name="Jespersen J.S."/>
        </authorList>
    </citation>
    <scope>NUCLEOTIDE SEQUENCE</scope>
    <source>
        <tissue evidence="2">Brain</tissue>
    </source>
</reference>
<feature type="region of interest" description="Disordered" evidence="1">
    <location>
        <begin position="1"/>
        <end position="32"/>
    </location>
</feature>
<gene>
    <name evidence="2" type="primary">ATAD1A</name>
</gene>